<reference evidence="4 5" key="1">
    <citation type="submission" date="2020-08" db="EMBL/GenBank/DDBJ databases">
        <title>Genomic Encyclopedia of Type Strains, Phase IV (KMG-IV): sequencing the most valuable type-strain genomes for metagenomic binning, comparative biology and taxonomic classification.</title>
        <authorList>
            <person name="Goeker M."/>
        </authorList>
    </citation>
    <scope>NUCLEOTIDE SEQUENCE [LARGE SCALE GENOMIC DNA]</scope>
    <source>
        <strain evidence="4 5">DSM 101015</strain>
    </source>
</reference>
<keyword evidence="5" id="KW-1185">Reference proteome</keyword>
<evidence type="ECO:0000313" key="4">
    <source>
        <dbReference type="EMBL" id="MBB4173970.1"/>
    </source>
</evidence>
<evidence type="ECO:0000313" key="5">
    <source>
        <dbReference type="Proteomes" id="UP000565745"/>
    </source>
</evidence>
<organism evidence="4 5">
    <name type="scientific">Sulfitobacter noctilucicola</name>
    <dbReference type="NCBI Taxonomy" id="1342301"/>
    <lineage>
        <taxon>Bacteria</taxon>
        <taxon>Pseudomonadati</taxon>
        <taxon>Pseudomonadota</taxon>
        <taxon>Alphaproteobacteria</taxon>
        <taxon>Rhodobacterales</taxon>
        <taxon>Roseobacteraceae</taxon>
        <taxon>Sulfitobacter</taxon>
    </lineage>
</organism>
<dbReference type="OrthoDB" id="9779408at2"/>
<dbReference type="Proteomes" id="UP000565745">
    <property type="component" value="Unassembled WGS sequence"/>
</dbReference>
<gene>
    <name evidence="4" type="ORF">GGR93_001743</name>
</gene>
<keyword evidence="2 4" id="KW-0413">Isomerase</keyword>
<evidence type="ECO:0000256" key="2">
    <source>
        <dbReference type="ARBA" id="ARBA00023235"/>
    </source>
</evidence>
<dbReference type="InterPro" id="IPR014718">
    <property type="entry name" value="GH-type_carb-bd"/>
</dbReference>
<dbReference type="GO" id="GO:0030246">
    <property type="term" value="F:carbohydrate binding"/>
    <property type="evidence" value="ECO:0007669"/>
    <property type="project" value="InterPro"/>
</dbReference>
<evidence type="ECO:0000256" key="3">
    <source>
        <dbReference type="ARBA" id="ARBA00023277"/>
    </source>
</evidence>
<dbReference type="AlphaFoldDB" id="A0A7W6M7N9"/>
<dbReference type="RefSeq" id="WP_037969993.1">
    <property type="nucleotide sequence ID" value="NZ_JACIFU010000002.1"/>
</dbReference>
<dbReference type="PANTHER" id="PTHR10091">
    <property type="entry name" value="ALDOSE-1-EPIMERASE"/>
    <property type="match status" value="1"/>
</dbReference>
<dbReference type="InterPro" id="IPR047215">
    <property type="entry name" value="Galactose_mutarotase-like"/>
</dbReference>
<dbReference type="SUPFAM" id="SSF74650">
    <property type="entry name" value="Galactose mutarotase-like"/>
    <property type="match status" value="1"/>
</dbReference>
<evidence type="ECO:0000256" key="1">
    <source>
        <dbReference type="ARBA" id="ARBA00006206"/>
    </source>
</evidence>
<dbReference type="EMBL" id="JACIFU010000002">
    <property type="protein sequence ID" value="MBB4173970.1"/>
    <property type="molecule type" value="Genomic_DNA"/>
</dbReference>
<proteinExistence type="inferred from homology"/>
<sequence length="321" mass="34257">MSAPASITLTSERLTAEILLSGATLTAVRAGRSQRNLVLGFADPLDHQQVAVYAGAIVGPVANRIEGGRVTIRGKTYQMPRNENGETCLHSGPDGIHARDWMILSQSPTAVALGLTLGDGDQGLPGERHLTAEYALNDDTLTLSITARTDQLTPINIAAHPYWNLDGLADVSGHRLMVTGDRYLPTGPDSLPTGEISQVAQTDFDYRHSVPLQLDPALDVNFCLAAKDRADPQHAATLTGSDGTTLEIATTAPGLQVYSGAFLPERAGILSEGRDLRPYAGVALEPQGWPNAPHQPAFPQITVSPGETWKQVTTYKIKTPD</sequence>
<name>A0A7W6M7N9_9RHOB</name>
<dbReference type="CDD" id="cd09019">
    <property type="entry name" value="galactose_mutarotase_like"/>
    <property type="match status" value="1"/>
</dbReference>
<comment type="caution">
    <text evidence="4">The sequence shown here is derived from an EMBL/GenBank/DDBJ whole genome shotgun (WGS) entry which is preliminary data.</text>
</comment>
<dbReference type="EC" id="5.1.3.3" evidence="4"/>
<accession>A0A7W6M7N9</accession>
<dbReference type="PANTHER" id="PTHR10091:SF49">
    <property type="entry name" value="ALDOSE 1-EPIMERASE"/>
    <property type="match status" value="1"/>
</dbReference>
<dbReference type="InterPro" id="IPR008183">
    <property type="entry name" value="Aldose_1/G6P_1-epimerase"/>
</dbReference>
<comment type="similarity">
    <text evidence="1">Belongs to the aldose epimerase family.</text>
</comment>
<dbReference type="GO" id="GO:0006006">
    <property type="term" value="P:glucose metabolic process"/>
    <property type="evidence" value="ECO:0007669"/>
    <property type="project" value="TreeGrafter"/>
</dbReference>
<protein>
    <submittedName>
        <fullName evidence="4">Aldose 1-epimerase</fullName>
        <ecNumber evidence="4">5.1.3.3</ecNumber>
    </submittedName>
</protein>
<dbReference type="GO" id="GO:0033499">
    <property type="term" value="P:galactose catabolic process via UDP-galactose, Leloir pathway"/>
    <property type="evidence" value="ECO:0007669"/>
    <property type="project" value="TreeGrafter"/>
</dbReference>
<dbReference type="GO" id="GO:0004034">
    <property type="term" value="F:aldose 1-epimerase activity"/>
    <property type="evidence" value="ECO:0007669"/>
    <property type="project" value="UniProtKB-EC"/>
</dbReference>
<dbReference type="InterPro" id="IPR011013">
    <property type="entry name" value="Gal_mutarotase_sf_dom"/>
</dbReference>
<keyword evidence="3" id="KW-0119">Carbohydrate metabolism</keyword>
<dbReference type="Gene3D" id="2.70.98.10">
    <property type="match status" value="1"/>
</dbReference>
<dbReference type="Pfam" id="PF01263">
    <property type="entry name" value="Aldose_epim"/>
    <property type="match status" value="1"/>
</dbReference>